<dbReference type="Proteomes" id="UP000000442">
    <property type="component" value="Chromosome"/>
</dbReference>
<sequence>MTAKTSWVFTFQCGCDNYFKRQQSKENAQMKIQITILAMVMASLLASGCSTSHEVQLAPVEIKPIHITIDVNVKVDRALDNFFDDIDKTESQIKK</sequence>
<dbReference type="AlphaFoldDB" id="C0QES0"/>
<dbReference type="EMBL" id="CP001087">
    <property type="protein sequence ID" value="ACN15412.1"/>
    <property type="molecule type" value="Genomic_DNA"/>
</dbReference>
<evidence type="ECO:0008006" key="3">
    <source>
        <dbReference type="Google" id="ProtNLM"/>
    </source>
</evidence>
<gene>
    <name evidence="1" type="ordered locus">HRM2_23170</name>
</gene>
<protein>
    <recommendedName>
        <fullName evidence="3">YnbE-like lipoprotein</fullName>
    </recommendedName>
</protein>
<dbReference type="HOGENOM" id="CLU_2368230_0_0_7"/>
<keyword evidence="2" id="KW-1185">Reference proteome</keyword>
<dbReference type="eggNOG" id="ENOG5033CQH">
    <property type="taxonomic scope" value="Bacteria"/>
</dbReference>
<accession>C0QES0</accession>
<organism evidence="1 2">
    <name type="scientific">Desulforapulum autotrophicum (strain ATCC 43914 / DSM 3382 / VKM B-1955 / HRM2)</name>
    <name type="common">Desulfobacterium autotrophicum</name>
    <dbReference type="NCBI Taxonomy" id="177437"/>
    <lineage>
        <taxon>Bacteria</taxon>
        <taxon>Pseudomonadati</taxon>
        <taxon>Thermodesulfobacteriota</taxon>
        <taxon>Desulfobacteria</taxon>
        <taxon>Desulfobacterales</taxon>
        <taxon>Desulfobacteraceae</taxon>
        <taxon>Desulforapulum</taxon>
    </lineage>
</organism>
<reference evidence="1 2" key="1">
    <citation type="journal article" date="2009" name="Environ. Microbiol.">
        <title>Genome sequence of Desulfobacterium autotrophicum HRM2, a marine sulfate reducer oxidizing organic carbon completely to carbon dioxide.</title>
        <authorList>
            <person name="Strittmatter A.W."/>
            <person name="Liesegang H."/>
            <person name="Rabus R."/>
            <person name="Decker I."/>
            <person name="Amann J."/>
            <person name="Andres S."/>
            <person name="Henne A."/>
            <person name="Fricke W.F."/>
            <person name="Martinez-Arias R."/>
            <person name="Bartels D."/>
            <person name="Goesmann A."/>
            <person name="Krause L."/>
            <person name="Puehler A."/>
            <person name="Klenk H.P."/>
            <person name="Richter M."/>
            <person name="Schuler M."/>
            <person name="Gloeckner F.O."/>
            <person name="Meyerdierks A."/>
            <person name="Gottschalk G."/>
            <person name="Amann R."/>
        </authorList>
    </citation>
    <scope>NUCLEOTIDE SEQUENCE [LARGE SCALE GENOMIC DNA]</scope>
    <source>
        <strain evidence="2">ATCC 43914 / DSM 3382 / HRM2</strain>
    </source>
</reference>
<proteinExistence type="predicted"/>
<name>C0QES0_DESAH</name>
<dbReference type="STRING" id="177437.HRM2_23170"/>
<evidence type="ECO:0000313" key="1">
    <source>
        <dbReference type="EMBL" id="ACN15412.1"/>
    </source>
</evidence>
<evidence type="ECO:0000313" key="2">
    <source>
        <dbReference type="Proteomes" id="UP000000442"/>
    </source>
</evidence>
<dbReference type="KEGG" id="dat:HRM2_23170"/>